<evidence type="ECO:0000259" key="1">
    <source>
        <dbReference type="Pfam" id="PF12680"/>
    </source>
</evidence>
<comment type="caution">
    <text evidence="2">The sequence shown here is derived from an EMBL/GenBank/DDBJ whole genome shotgun (WGS) entry which is preliminary data.</text>
</comment>
<dbReference type="OrthoDB" id="513614at2"/>
<dbReference type="SUPFAM" id="SSF54427">
    <property type="entry name" value="NTF2-like"/>
    <property type="match status" value="1"/>
</dbReference>
<dbReference type="Pfam" id="PF12680">
    <property type="entry name" value="SnoaL_2"/>
    <property type="match status" value="1"/>
</dbReference>
<evidence type="ECO:0000313" key="3">
    <source>
        <dbReference type="Proteomes" id="UP000193090"/>
    </source>
</evidence>
<dbReference type="Gene3D" id="3.10.450.50">
    <property type="match status" value="1"/>
</dbReference>
<dbReference type="EMBL" id="LQPZ01000015">
    <property type="protein sequence ID" value="ORX06694.1"/>
    <property type="molecule type" value="Genomic_DNA"/>
</dbReference>
<dbReference type="AlphaFoldDB" id="A0A1X2EMA5"/>
<accession>A0A1X2EMA5</accession>
<protein>
    <recommendedName>
        <fullName evidence="1">SnoaL-like domain-containing protein</fullName>
    </recommendedName>
</protein>
<name>A0A1X2EMA5_9MYCO</name>
<proteinExistence type="predicted"/>
<organism evidence="2 3">
    <name type="scientific">Mycolicibacillus trivialis</name>
    <dbReference type="NCBI Taxonomy" id="1798"/>
    <lineage>
        <taxon>Bacteria</taxon>
        <taxon>Bacillati</taxon>
        <taxon>Actinomycetota</taxon>
        <taxon>Actinomycetes</taxon>
        <taxon>Mycobacteriales</taxon>
        <taxon>Mycobacteriaceae</taxon>
        <taxon>Mycolicibacillus</taxon>
    </lineage>
</organism>
<feature type="domain" description="SnoaL-like" evidence="1">
    <location>
        <begin position="15"/>
        <end position="116"/>
    </location>
</feature>
<gene>
    <name evidence="2" type="ORF">AWC30_06230</name>
</gene>
<dbReference type="InterPro" id="IPR037401">
    <property type="entry name" value="SnoaL-like"/>
</dbReference>
<reference evidence="2 3" key="1">
    <citation type="submission" date="2016-01" db="EMBL/GenBank/DDBJ databases">
        <title>The new phylogeny of the genus Mycobacterium.</title>
        <authorList>
            <person name="Tarcisio F."/>
            <person name="Conor M."/>
            <person name="Antonella G."/>
            <person name="Elisabetta G."/>
            <person name="Giulia F.S."/>
            <person name="Sara T."/>
            <person name="Anna F."/>
            <person name="Clotilde B."/>
            <person name="Roberto B."/>
            <person name="Veronica D.S."/>
            <person name="Fabio R."/>
            <person name="Monica P."/>
            <person name="Olivier J."/>
            <person name="Enrico T."/>
            <person name="Nicola S."/>
        </authorList>
    </citation>
    <scope>NUCLEOTIDE SEQUENCE [LARGE SCALE GENOMIC DNA]</scope>
    <source>
        <strain evidence="2 3">DSM 44153</strain>
    </source>
</reference>
<dbReference type="RefSeq" id="WP_085109274.1">
    <property type="nucleotide sequence ID" value="NZ_JACKSN010000038.1"/>
</dbReference>
<dbReference type="InterPro" id="IPR032710">
    <property type="entry name" value="NTF2-like_dom_sf"/>
</dbReference>
<dbReference type="Proteomes" id="UP000193090">
    <property type="component" value="Unassembled WGS sequence"/>
</dbReference>
<keyword evidence="3" id="KW-1185">Reference proteome</keyword>
<sequence length="131" mass="14877">MSPAPTEDVVRRVVATYIRAGECQDPDLIVSVFTPTATYHERVLEEPIRDASGIRRYWQAKVVEQQDNIEVVLVNLYLDGATAIAEWEARVDDLVDGERKLMREVALLEFDGDRICVLREYRASRRLGGLG</sequence>
<evidence type="ECO:0000313" key="2">
    <source>
        <dbReference type="EMBL" id="ORX06694.1"/>
    </source>
</evidence>